<accession>A0ABN3XUS4</accession>
<gene>
    <name evidence="7" type="ORF">GCM10017559_19000</name>
</gene>
<dbReference type="RefSeq" id="WP_344891278.1">
    <property type="nucleotide sequence ID" value="NZ_BAAAWD010000006.1"/>
</dbReference>
<evidence type="ECO:0000313" key="8">
    <source>
        <dbReference type="Proteomes" id="UP001499930"/>
    </source>
</evidence>
<reference evidence="7 8" key="1">
    <citation type="journal article" date="2019" name="Int. J. Syst. Evol. Microbiol.">
        <title>The Global Catalogue of Microorganisms (GCM) 10K type strain sequencing project: providing services to taxonomists for standard genome sequencing and annotation.</title>
        <authorList>
            <consortium name="The Broad Institute Genomics Platform"/>
            <consortium name="The Broad Institute Genome Sequencing Center for Infectious Disease"/>
            <person name="Wu L."/>
            <person name="Ma J."/>
        </authorList>
    </citation>
    <scope>NUCLEOTIDE SEQUENCE [LARGE SCALE GENOMIC DNA]</scope>
    <source>
        <strain evidence="7 8">JCM 3106</strain>
    </source>
</reference>
<protein>
    <recommendedName>
        <fullName evidence="9">IclR family transcriptional regulator</fullName>
    </recommendedName>
</protein>
<organism evidence="7 8">
    <name type="scientific">Streptosporangium longisporum</name>
    <dbReference type="NCBI Taxonomy" id="46187"/>
    <lineage>
        <taxon>Bacteria</taxon>
        <taxon>Bacillati</taxon>
        <taxon>Actinomycetota</taxon>
        <taxon>Actinomycetes</taxon>
        <taxon>Streptosporangiales</taxon>
        <taxon>Streptosporangiaceae</taxon>
        <taxon>Streptosporangium</taxon>
    </lineage>
</organism>
<sequence length="310" mass="31821">MAEQARFGDTGVADRMPAGVPADPSTATPGGVPAQASAGASGTVPAGGPGDAAEVVPAGVPESVPDDVPAIQTVRRAALILSGFTVERPRLSLNEITARLGVSKPTAHRYARALRAAGLLRYDASSATYSLGPQLLGLEAAARAGLPIAAAAEPYLELLMREINQTVVLSVWNGECPVVVGCVDNTVGDVRLSVRTGSQLDVVRSAQGRVFSAYLPVGEVPGLARRLRASAELRDLLKEVRRTGVAVNSPVDHGVHVLASPIFEGDQVVAAMAVVGTVASLAGDREPQAAAALLRVARDLSRDLGGTRPA</sequence>
<dbReference type="PROSITE" id="PS51078">
    <property type="entry name" value="ICLR_ED"/>
    <property type="match status" value="1"/>
</dbReference>
<evidence type="ECO:0000256" key="2">
    <source>
        <dbReference type="ARBA" id="ARBA00023125"/>
    </source>
</evidence>
<proteinExistence type="predicted"/>
<dbReference type="Pfam" id="PF09339">
    <property type="entry name" value="HTH_IclR"/>
    <property type="match status" value="1"/>
</dbReference>
<evidence type="ECO:0000259" key="5">
    <source>
        <dbReference type="PROSITE" id="PS51077"/>
    </source>
</evidence>
<dbReference type="InterPro" id="IPR036390">
    <property type="entry name" value="WH_DNA-bd_sf"/>
</dbReference>
<dbReference type="SMART" id="SM00346">
    <property type="entry name" value="HTH_ICLR"/>
    <property type="match status" value="1"/>
</dbReference>
<evidence type="ECO:0000313" key="7">
    <source>
        <dbReference type="EMBL" id="GAA2998535.1"/>
    </source>
</evidence>
<dbReference type="InterPro" id="IPR014757">
    <property type="entry name" value="Tscrpt_reg_IclR_C"/>
</dbReference>
<dbReference type="InterPro" id="IPR050707">
    <property type="entry name" value="HTH_MetabolicPath_Reg"/>
</dbReference>
<dbReference type="PANTHER" id="PTHR30136:SF8">
    <property type="entry name" value="TRANSCRIPTIONAL REGULATORY PROTEIN"/>
    <property type="match status" value="1"/>
</dbReference>
<keyword evidence="3" id="KW-0804">Transcription</keyword>
<feature type="domain" description="HTH iclR-type" evidence="5">
    <location>
        <begin position="71"/>
        <end position="133"/>
    </location>
</feature>
<dbReference type="InterPro" id="IPR029016">
    <property type="entry name" value="GAF-like_dom_sf"/>
</dbReference>
<dbReference type="PANTHER" id="PTHR30136">
    <property type="entry name" value="HELIX-TURN-HELIX TRANSCRIPTIONAL REGULATOR, ICLR FAMILY"/>
    <property type="match status" value="1"/>
</dbReference>
<evidence type="ECO:0000256" key="4">
    <source>
        <dbReference type="SAM" id="MobiDB-lite"/>
    </source>
</evidence>
<keyword evidence="1" id="KW-0805">Transcription regulation</keyword>
<dbReference type="EMBL" id="BAAAWD010000006">
    <property type="protein sequence ID" value="GAA2998535.1"/>
    <property type="molecule type" value="Genomic_DNA"/>
</dbReference>
<comment type="caution">
    <text evidence="7">The sequence shown here is derived from an EMBL/GenBank/DDBJ whole genome shotgun (WGS) entry which is preliminary data.</text>
</comment>
<dbReference type="Proteomes" id="UP001499930">
    <property type="component" value="Unassembled WGS sequence"/>
</dbReference>
<dbReference type="SUPFAM" id="SSF55781">
    <property type="entry name" value="GAF domain-like"/>
    <property type="match status" value="1"/>
</dbReference>
<evidence type="ECO:0000256" key="3">
    <source>
        <dbReference type="ARBA" id="ARBA00023163"/>
    </source>
</evidence>
<dbReference type="InterPro" id="IPR036388">
    <property type="entry name" value="WH-like_DNA-bd_sf"/>
</dbReference>
<keyword evidence="8" id="KW-1185">Reference proteome</keyword>
<evidence type="ECO:0000259" key="6">
    <source>
        <dbReference type="PROSITE" id="PS51078"/>
    </source>
</evidence>
<name>A0ABN3XUS4_9ACTN</name>
<dbReference type="SUPFAM" id="SSF46785">
    <property type="entry name" value="Winged helix' DNA-binding domain"/>
    <property type="match status" value="1"/>
</dbReference>
<dbReference type="Gene3D" id="3.30.450.40">
    <property type="match status" value="1"/>
</dbReference>
<feature type="region of interest" description="Disordered" evidence="4">
    <location>
        <begin position="1"/>
        <end position="53"/>
    </location>
</feature>
<evidence type="ECO:0008006" key="9">
    <source>
        <dbReference type="Google" id="ProtNLM"/>
    </source>
</evidence>
<feature type="domain" description="IclR-ED" evidence="6">
    <location>
        <begin position="134"/>
        <end position="306"/>
    </location>
</feature>
<evidence type="ECO:0000256" key="1">
    <source>
        <dbReference type="ARBA" id="ARBA00023015"/>
    </source>
</evidence>
<dbReference type="Pfam" id="PF01614">
    <property type="entry name" value="IclR_C"/>
    <property type="match status" value="1"/>
</dbReference>
<keyword evidence="2" id="KW-0238">DNA-binding</keyword>
<dbReference type="InterPro" id="IPR005471">
    <property type="entry name" value="Tscrpt_reg_IclR_N"/>
</dbReference>
<dbReference type="Gene3D" id="1.10.10.10">
    <property type="entry name" value="Winged helix-like DNA-binding domain superfamily/Winged helix DNA-binding domain"/>
    <property type="match status" value="1"/>
</dbReference>
<dbReference type="PROSITE" id="PS51077">
    <property type="entry name" value="HTH_ICLR"/>
    <property type="match status" value="1"/>
</dbReference>